<evidence type="ECO:0000256" key="1">
    <source>
        <dbReference type="ARBA" id="ARBA00004651"/>
    </source>
</evidence>
<dbReference type="InterPro" id="IPR000515">
    <property type="entry name" value="MetI-like"/>
</dbReference>
<dbReference type="Proteomes" id="UP001589619">
    <property type="component" value="Unassembled WGS sequence"/>
</dbReference>
<feature type="transmembrane region" description="Helical" evidence="7">
    <location>
        <begin position="9"/>
        <end position="29"/>
    </location>
</feature>
<dbReference type="PANTHER" id="PTHR43163">
    <property type="entry name" value="DIPEPTIDE TRANSPORT SYSTEM PERMEASE PROTEIN DPPB-RELATED"/>
    <property type="match status" value="1"/>
</dbReference>
<sequence length="305" mass="33786">MQKYMFRQLLLMIPTLFIIATIVFFLVQVTGDPVALLLPETATDEDKLVLTQALGLDRPIFVQYLIFLNHLLHGNFGQSYHFSEPALSVVLERMPASFELAVVSMLVALVISVPLGTFAAIKKSTFWDFGISGVSVLGKAMPNFWIGIMLILLFSVNLQLFPVSGRGTLNHLVLPAITLGAAMAAEMTRLIRASLLDIMQEDYILTARSKGLREWTVIFKHVFRNGLIPVVTVMGLQLPQLIGGALIVETVFAWPGLGQLMLSAMNSRDMAIVQAATFVVAVLVIVVNFIVDLTYRLLDPRIKYH</sequence>
<evidence type="ECO:0000313" key="9">
    <source>
        <dbReference type="EMBL" id="MFB9756233.1"/>
    </source>
</evidence>
<keyword evidence="2 7" id="KW-0813">Transport</keyword>
<evidence type="ECO:0000256" key="2">
    <source>
        <dbReference type="ARBA" id="ARBA00022448"/>
    </source>
</evidence>
<dbReference type="Pfam" id="PF00528">
    <property type="entry name" value="BPD_transp_1"/>
    <property type="match status" value="1"/>
</dbReference>
<evidence type="ECO:0000256" key="5">
    <source>
        <dbReference type="ARBA" id="ARBA00022989"/>
    </source>
</evidence>
<name>A0ABV5W7F7_9BACL</name>
<dbReference type="Pfam" id="PF19300">
    <property type="entry name" value="BPD_transp_1_N"/>
    <property type="match status" value="1"/>
</dbReference>
<evidence type="ECO:0000259" key="8">
    <source>
        <dbReference type="PROSITE" id="PS50928"/>
    </source>
</evidence>
<dbReference type="PANTHER" id="PTHR43163:SF6">
    <property type="entry name" value="DIPEPTIDE TRANSPORT SYSTEM PERMEASE PROTEIN DPPB-RELATED"/>
    <property type="match status" value="1"/>
</dbReference>
<dbReference type="SUPFAM" id="SSF161098">
    <property type="entry name" value="MetI-like"/>
    <property type="match status" value="1"/>
</dbReference>
<feature type="transmembrane region" description="Helical" evidence="7">
    <location>
        <begin position="227"/>
        <end position="252"/>
    </location>
</feature>
<keyword evidence="4 7" id="KW-0812">Transmembrane</keyword>
<dbReference type="InterPro" id="IPR045621">
    <property type="entry name" value="BPD_transp_1_N"/>
</dbReference>
<evidence type="ECO:0000313" key="10">
    <source>
        <dbReference type="Proteomes" id="UP001589619"/>
    </source>
</evidence>
<dbReference type="CDD" id="cd06261">
    <property type="entry name" value="TM_PBP2"/>
    <property type="match status" value="1"/>
</dbReference>
<comment type="caution">
    <text evidence="9">The sequence shown here is derived from an EMBL/GenBank/DDBJ whole genome shotgun (WGS) entry which is preliminary data.</text>
</comment>
<feature type="transmembrane region" description="Helical" evidence="7">
    <location>
        <begin position="100"/>
        <end position="121"/>
    </location>
</feature>
<dbReference type="Gene3D" id="1.10.3720.10">
    <property type="entry name" value="MetI-like"/>
    <property type="match status" value="1"/>
</dbReference>
<evidence type="ECO:0000256" key="7">
    <source>
        <dbReference type="RuleBase" id="RU363032"/>
    </source>
</evidence>
<feature type="transmembrane region" description="Helical" evidence="7">
    <location>
        <begin position="142"/>
        <end position="160"/>
    </location>
</feature>
<feature type="transmembrane region" description="Helical" evidence="7">
    <location>
        <begin position="172"/>
        <end position="191"/>
    </location>
</feature>
<dbReference type="InterPro" id="IPR035906">
    <property type="entry name" value="MetI-like_sf"/>
</dbReference>
<protein>
    <submittedName>
        <fullName evidence="9">ABC transporter permease</fullName>
    </submittedName>
</protein>
<gene>
    <name evidence="9" type="ORF">ACFFNY_32045</name>
</gene>
<evidence type="ECO:0000256" key="4">
    <source>
        <dbReference type="ARBA" id="ARBA00022692"/>
    </source>
</evidence>
<keyword evidence="10" id="KW-1185">Reference proteome</keyword>
<evidence type="ECO:0000256" key="3">
    <source>
        <dbReference type="ARBA" id="ARBA00022475"/>
    </source>
</evidence>
<evidence type="ECO:0000256" key="6">
    <source>
        <dbReference type="ARBA" id="ARBA00023136"/>
    </source>
</evidence>
<keyword evidence="3" id="KW-1003">Cell membrane</keyword>
<feature type="transmembrane region" description="Helical" evidence="7">
    <location>
        <begin position="272"/>
        <end position="295"/>
    </location>
</feature>
<comment type="subcellular location">
    <subcellularLocation>
        <location evidence="1 7">Cell membrane</location>
        <topology evidence="1 7">Multi-pass membrane protein</topology>
    </subcellularLocation>
</comment>
<accession>A0ABV5W7F7</accession>
<dbReference type="EMBL" id="JBHMAG010000021">
    <property type="protein sequence ID" value="MFB9756233.1"/>
    <property type="molecule type" value="Genomic_DNA"/>
</dbReference>
<organism evidence="9 10">
    <name type="scientific">Paenibacillus hodogayensis</name>
    <dbReference type="NCBI Taxonomy" id="279208"/>
    <lineage>
        <taxon>Bacteria</taxon>
        <taxon>Bacillati</taxon>
        <taxon>Bacillota</taxon>
        <taxon>Bacilli</taxon>
        <taxon>Bacillales</taxon>
        <taxon>Paenibacillaceae</taxon>
        <taxon>Paenibacillus</taxon>
    </lineage>
</organism>
<dbReference type="PROSITE" id="PS50928">
    <property type="entry name" value="ABC_TM1"/>
    <property type="match status" value="1"/>
</dbReference>
<comment type="similarity">
    <text evidence="7">Belongs to the binding-protein-dependent transport system permease family.</text>
</comment>
<dbReference type="RefSeq" id="WP_344910619.1">
    <property type="nucleotide sequence ID" value="NZ_BAAAYO010000009.1"/>
</dbReference>
<keyword evidence="6 7" id="KW-0472">Membrane</keyword>
<proteinExistence type="inferred from homology"/>
<reference evidence="9 10" key="1">
    <citation type="submission" date="2024-09" db="EMBL/GenBank/DDBJ databases">
        <authorList>
            <person name="Sun Q."/>
            <person name="Mori K."/>
        </authorList>
    </citation>
    <scope>NUCLEOTIDE SEQUENCE [LARGE SCALE GENOMIC DNA]</scope>
    <source>
        <strain evidence="9 10">JCM 12520</strain>
    </source>
</reference>
<keyword evidence="5 7" id="KW-1133">Transmembrane helix</keyword>
<feature type="domain" description="ABC transmembrane type-1" evidence="8">
    <location>
        <begin position="94"/>
        <end position="291"/>
    </location>
</feature>